<dbReference type="Gene3D" id="1.10.150.80">
    <property type="entry name" value="HRDC domain"/>
    <property type="match status" value="2"/>
</dbReference>
<dbReference type="Proteomes" id="UP000199039">
    <property type="component" value="Unassembled WGS sequence"/>
</dbReference>
<dbReference type="RefSeq" id="WP_093184346.1">
    <property type="nucleotide sequence ID" value="NZ_FMYH01000005.1"/>
</dbReference>
<dbReference type="GO" id="GO:0000166">
    <property type="term" value="F:nucleotide binding"/>
    <property type="evidence" value="ECO:0007669"/>
    <property type="project" value="InterPro"/>
</dbReference>
<gene>
    <name evidence="3" type="ORF">SAMN05216410_2717</name>
</gene>
<dbReference type="SUPFAM" id="SSF47819">
    <property type="entry name" value="HRDC-like"/>
    <property type="match status" value="1"/>
</dbReference>
<dbReference type="SMART" id="SM00341">
    <property type="entry name" value="HRDC"/>
    <property type="match status" value="1"/>
</dbReference>
<dbReference type="PANTHER" id="PTHR47649">
    <property type="entry name" value="RIBONUCLEASE D"/>
    <property type="match status" value="1"/>
</dbReference>
<proteinExistence type="predicted"/>
<dbReference type="InterPro" id="IPR051086">
    <property type="entry name" value="RNase_D-like"/>
</dbReference>
<dbReference type="SUPFAM" id="SSF53098">
    <property type="entry name" value="Ribonuclease H-like"/>
    <property type="match status" value="1"/>
</dbReference>
<evidence type="ECO:0000313" key="4">
    <source>
        <dbReference type="Proteomes" id="UP000199039"/>
    </source>
</evidence>
<dbReference type="InterPro" id="IPR044876">
    <property type="entry name" value="HRDC_dom_sf"/>
</dbReference>
<dbReference type="InterPro" id="IPR002121">
    <property type="entry name" value="HRDC_dom"/>
</dbReference>
<dbReference type="InterPro" id="IPR010997">
    <property type="entry name" value="HRDC-like_sf"/>
</dbReference>
<dbReference type="InterPro" id="IPR041605">
    <property type="entry name" value="Exo_C"/>
</dbReference>
<feature type="region of interest" description="Disordered" evidence="1">
    <location>
        <begin position="1"/>
        <end position="43"/>
    </location>
</feature>
<name>A0A1G6RN35_9MICO</name>
<feature type="region of interest" description="Disordered" evidence="1">
    <location>
        <begin position="437"/>
        <end position="457"/>
    </location>
</feature>
<dbReference type="GO" id="GO:0006139">
    <property type="term" value="P:nucleobase-containing compound metabolic process"/>
    <property type="evidence" value="ECO:0007669"/>
    <property type="project" value="InterPro"/>
</dbReference>
<dbReference type="STRING" id="1814289.SAMN05216410_2717"/>
<evidence type="ECO:0000256" key="1">
    <source>
        <dbReference type="SAM" id="MobiDB-lite"/>
    </source>
</evidence>
<dbReference type="GO" id="GO:0008408">
    <property type="term" value="F:3'-5' exonuclease activity"/>
    <property type="evidence" value="ECO:0007669"/>
    <property type="project" value="InterPro"/>
</dbReference>
<feature type="domain" description="HRDC" evidence="2">
    <location>
        <begin position="256"/>
        <end position="336"/>
    </location>
</feature>
<dbReference type="GO" id="GO:0003676">
    <property type="term" value="F:nucleic acid binding"/>
    <property type="evidence" value="ECO:0007669"/>
    <property type="project" value="InterPro"/>
</dbReference>
<dbReference type="InterPro" id="IPR036397">
    <property type="entry name" value="RNaseH_sf"/>
</dbReference>
<dbReference type="Pfam" id="PF18305">
    <property type="entry name" value="DNA_pol_A_exoN"/>
    <property type="match status" value="1"/>
</dbReference>
<dbReference type="PROSITE" id="PS50967">
    <property type="entry name" value="HRDC"/>
    <property type="match status" value="1"/>
</dbReference>
<dbReference type="OrthoDB" id="144122at2"/>
<dbReference type="CDD" id="cd06142">
    <property type="entry name" value="RNaseD_exo"/>
    <property type="match status" value="1"/>
</dbReference>
<dbReference type="PANTHER" id="PTHR47649:SF1">
    <property type="entry name" value="RIBONUCLEASE D"/>
    <property type="match status" value="1"/>
</dbReference>
<reference evidence="3 4" key="1">
    <citation type="submission" date="2016-09" db="EMBL/GenBank/DDBJ databases">
        <authorList>
            <person name="Capua I."/>
            <person name="De Benedictis P."/>
            <person name="Joannis T."/>
            <person name="Lombin L.H."/>
            <person name="Cattoli G."/>
        </authorList>
    </citation>
    <scope>NUCLEOTIDE SEQUENCE [LARGE SCALE GENOMIC DNA]</scope>
    <source>
        <strain evidence="3 4">ISLP-3</strain>
    </source>
</reference>
<dbReference type="SMART" id="SM00474">
    <property type="entry name" value="35EXOc"/>
    <property type="match status" value="1"/>
</dbReference>
<evidence type="ECO:0000313" key="3">
    <source>
        <dbReference type="EMBL" id="SDD05356.1"/>
    </source>
</evidence>
<dbReference type="Gene3D" id="3.30.420.10">
    <property type="entry name" value="Ribonuclease H-like superfamily/Ribonuclease H"/>
    <property type="match status" value="1"/>
</dbReference>
<dbReference type="Pfam" id="PF01612">
    <property type="entry name" value="DNA_pol_A_exo1"/>
    <property type="match status" value="1"/>
</dbReference>
<accession>A0A1G6RN35</accession>
<evidence type="ECO:0000259" key="2">
    <source>
        <dbReference type="PROSITE" id="PS50967"/>
    </source>
</evidence>
<dbReference type="EMBL" id="FMYH01000005">
    <property type="protein sequence ID" value="SDD05356.1"/>
    <property type="molecule type" value="Genomic_DNA"/>
</dbReference>
<dbReference type="Pfam" id="PF00570">
    <property type="entry name" value="HRDC"/>
    <property type="match status" value="1"/>
</dbReference>
<dbReference type="AlphaFoldDB" id="A0A1G6RN35"/>
<feature type="compositionally biased region" description="Low complexity" evidence="1">
    <location>
        <begin position="10"/>
        <end position="43"/>
    </location>
</feature>
<dbReference type="InterPro" id="IPR002562">
    <property type="entry name" value="3'-5'_exonuclease_dom"/>
</dbReference>
<dbReference type="InterPro" id="IPR012337">
    <property type="entry name" value="RNaseH-like_sf"/>
</dbReference>
<organism evidence="3 4">
    <name type="scientific">Sanguibacter gelidistatuariae</name>
    <dbReference type="NCBI Taxonomy" id="1814289"/>
    <lineage>
        <taxon>Bacteria</taxon>
        <taxon>Bacillati</taxon>
        <taxon>Actinomycetota</taxon>
        <taxon>Actinomycetes</taxon>
        <taxon>Micrococcales</taxon>
        <taxon>Sanguibacteraceae</taxon>
        <taxon>Sanguibacter</taxon>
    </lineage>
</organism>
<protein>
    <submittedName>
        <fullName evidence="3">Ribonuclease D</fullName>
    </submittedName>
</protein>
<sequence length="457" mass="47911">MSSPAPAGGPATQEPALTEATPAAPAANTDAPEVPTGPVVTPLTTPAGGIPPVVATPAALARTVKAFAAGTGPVAVDAERASGYRYGQSTYLVQLARQGAGTALIDPIALPDLSALSEALEGVEWVLHAASQDLPGLREQNLLPSSVFDTEVAARILGMERVGLAAVVAEVLGLGLAKEHSAVDWSTRPLPEDWLRYAALDVEVLVELREQIGARLEAAGKSEWARQEFEATRLAPPPAPRVDPWRRVSGSHTLRQARQLAVVRELWLARDENARRRDVAPGRVLPDRAIIAAAQAMPRSVPALTALPAFSGKGTQRRAVLWQSAIDRALALPANELPPLNAPRTDAPPSPRVWAERDPLAAARLEAARAVVGQLATDHHIPVENLLQPDALRRLCWSPPTTIDEASVAELLRSRGAREWQVDLLSGELAAALAAAKPAPVSTGAAASGATGAPASR</sequence>
<keyword evidence="4" id="KW-1185">Reference proteome</keyword>